<dbReference type="RefSeq" id="WP_005190440.1">
    <property type="nucleotide sequence ID" value="NZ_CP045804.1"/>
</dbReference>
<proteinExistence type="predicted"/>
<evidence type="ECO:0000313" key="1">
    <source>
        <dbReference type="EMBL" id="QHN40603.1"/>
    </source>
</evidence>
<dbReference type="EMBL" id="CP045810">
    <property type="protein sequence ID" value="QHN40603.1"/>
    <property type="molecule type" value="Genomic_DNA"/>
</dbReference>
<accession>A0A857KMR2</accession>
<organism evidence="1">
    <name type="scientific">Gordonia amarae</name>
    <dbReference type="NCBI Taxonomy" id="36821"/>
    <lineage>
        <taxon>Bacteria</taxon>
        <taxon>Bacillati</taxon>
        <taxon>Actinomycetota</taxon>
        <taxon>Actinomycetes</taxon>
        <taxon>Mycobacteriales</taxon>
        <taxon>Gordoniaceae</taxon>
        <taxon>Gordonia</taxon>
    </lineage>
</organism>
<reference evidence="1" key="1">
    <citation type="journal article" date="2021" name="Nat. Microbiol.">
        <title>Cocultivation of an ultrasmall environmental parasitic bacterium with lytic ability against bacteria associated with wastewater foams.</title>
        <authorList>
            <person name="Batinovic S."/>
            <person name="Rose J.J.A."/>
            <person name="Ratcliffe J."/>
            <person name="Seviour R.J."/>
            <person name="Petrovski S."/>
        </authorList>
    </citation>
    <scope>NUCLEOTIDE SEQUENCE</scope>
    <source>
        <strain evidence="1">CON44</strain>
    </source>
</reference>
<sequence>MVSFGSTADHKIGASGLLAVCGAIATLICLYAADWWPEPDSRGRGFLDSAQQVTSLRAPDAGSALQRAFLDWGHYLLATSVALTTIAVLTGRHRAAVVGAVTSVAGIGWMEWALALPGFGGTDWTRYLAGIGVGMLTVAVVARIAGDRNVIRSRSGRRA</sequence>
<name>A0A857KMR2_9ACTN</name>
<protein>
    <submittedName>
        <fullName evidence="1">Uncharacterized protein</fullName>
    </submittedName>
</protein>
<dbReference type="AlphaFoldDB" id="A0A857KMR2"/>
<gene>
    <name evidence="1" type="ORF">GII30_16940</name>
</gene>